<dbReference type="EMBL" id="JACXVP010000004">
    <property type="protein sequence ID" value="KAG5612117.1"/>
    <property type="molecule type" value="Genomic_DNA"/>
</dbReference>
<evidence type="ECO:0000313" key="2">
    <source>
        <dbReference type="Proteomes" id="UP000824120"/>
    </source>
</evidence>
<dbReference type="OrthoDB" id="1328712at2759"/>
<name>A0A9J5ZI51_SOLCO</name>
<comment type="caution">
    <text evidence="1">The sequence shown here is derived from an EMBL/GenBank/DDBJ whole genome shotgun (WGS) entry which is preliminary data.</text>
</comment>
<protein>
    <submittedName>
        <fullName evidence="1">Uncharacterized protein</fullName>
    </submittedName>
</protein>
<feature type="non-terminal residue" evidence="1">
    <location>
        <position position="254"/>
    </location>
</feature>
<dbReference type="AlphaFoldDB" id="A0A9J5ZI51"/>
<dbReference type="Proteomes" id="UP000824120">
    <property type="component" value="Chromosome 4"/>
</dbReference>
<sequence length="254" mass="29171">IDTMATKYLNLRFKFGGILMSEVGPIYVGGRTEYVENVDKDHLSILELVDYAKSFGINIYVCHDTILEDVGSTEGQISQSLSQVVKELRMMGCRCQQETDDGYSLIDWTDTEEEEKAEPSAQENVEKDIDNDSICSNQSIDYGSDVHEELRIVKEDVRKVWKILKKAKKKFKDKLIEDEPYYDNFDCDSFQSDEEEPVSDDELEGGSLRGRKKSNRVIYDSTCDVVIWQCGLVFESVKKFREVVTKYAIKKELS</sequence>
<gene>
    <name evidence="1" type="ORF">H5410_023398</name>
</gene>
<evidence type="ECO:0000313" key="1">
    <source>
        <dbReference type="EMBL" id="KAG5612117.1"/>
    </source>
</evidence>
<accession>A0A9J5ZI51</accession>
<reference evidence="1 2" key="1">
    <citation type="submission" date="2020-09" db="EMBL/GenBank/DDBJ databases">
        <title>De no assembly of potato wild relative species, Solanum commersonii.</title>
        <authorList>
            <person name="Cho K."/>
        </authorList>
    </citation>
    <scope>NUCLEOTIDE SEQUENCE [LARGE SCALE GENOMIC DNA]</scope>
    <source>
        <strain evidence="1">LZ3.2</strain>
        <tissue evidence="1">Leaf</tissue>
    </source>
</reference>
<organism evidence="1 2">
    <name type="scientific">Solanum commersonii</name>
    <name type="common">Commerson's wild potato</name>
    <name type="synonym">Commerson's nightshade</name>
    <dbReference type="NCBI Taxonomy" id="4109"/>
    <lineage>
        <taxon>Eukaryota</taxon>
        <taxon>Viridiplantae</taxon>
        <taxon>Streptophyta</taxon>
        <taxon>Embryophyta</taxon>
        <taxon>Tracheophyta</taxon>
        <taxon>Spermatophyta</taxon>
        <taxon>Magnoliopsida</taxon>
        <taxon>eudicotyledons</taxon>
        <taxon>Gunneridae</taxon>
        <taxon>Pentapetalae</taxon>
        <taxon>asterids</taxon>
        <taxon>lamiids</taxon>
        <taxon>Solanales</taxon>
        <taxon>Solanaceae</taxon>
        <taxon>Solanoideae</taxon>
        <taxon>Solaneae</taxon>
        <taxon>Solanum</taxon>
    </lineage>
</organism>
<keyword evidence="2" id="KW-1185">Reference proteome</keyword>
<proteinExistence type="predicted"/>